<evidence type="ECO:0000256" key="3">
    <source>
        <dbReference type="ARBA" id="ARBA00022741"/>
    </source>
</evidence>
<name>A0A371AYD7_9FIRM</name>
<evidence type="ECO:0000259" key="5">
    <source>
        <dbReference type="PROSITE" id="PS50893"/>
    </source>
</evidence>
<dbReference type="Gene3D" id="3.40.50.300">
    <property type="entry name" value="P-loop containing nucleotide triphosphate hydrolases"/>
    <property type="match status" value="1"/>
</dbReference>
<evidence type="ECO:0000256" key="1">
    <source>
        <dbReference type="ARBA" id="ARBA00005417"/>
    </source>
</evidence>
<dbReference type="AlphaFoldDB" id="A0A371AYD7"/>
<dbReference type="PROSITE" id="PS50893">
    <property type="entry name" value="ABC_TRANSPORTER_2"/>
    <property type="match status" value="1"/>
</dbReference>
<evidence type="ECO:0000256" key="2">
    <source>
        <dbReference type="ARBA" id="ARBA00022448"/>
    </source>
</evidence>
<keyword evidence="4 6" id="KW-0067">ATP-binding</keyword>
<dbReference type="InterPro" id="IPR003593">
    <property type="entry name" value="AAA+_ATPase"/>
</dbReference>
<feature type="domain" description="ABC transporter" evidence="5">
    <location>
        <begin position="6"/>
        <end position="213"/>
    </location>
</feature>
<dbReference type="InterPro" id="IPR027417">
    <property type="entry name" value="P-loop_NTPase"/>
</dbReference>
<dbReference type="RefSeq" id="WP_115480745.1">
    <property type="nucleotide sequence ID" value="NZ_QRCT01000012.1"/>
</dbReference>
<comment type="similarity">
    <text evidence="1">Belongs to the ABC transporter superfamily.</text>
</comment>
<proteinExistence type="inferred from homology"/>
<dbReference type="EMBL" id="QRCT01000012">
    <property type="protein sequence ID" value="RDU24512.1"/>
    <property type="molecule type" value="Genomic_DNA"/>
</dbReference>
<sequence length="214" mass="23790">MKREIISVENVTKQFKEQIVLNDVSIEIKQGEICGIVGRNGSGKTVLFKCICGFLKSTSGKIFVRNQEVGKDIDIPRNLGVIIESPGFLNNYSGYRNLELLATLQNKISKSEILKAIQTVGLEGSEKKKVGKYSMGMRQRLGIAQAIMENQDILILDEPMNGLDKSGVNEVRNLLLDLKKKGYTILLASHNQEDINVLCDTVFEMDNGNILKLS</sequence>
<dbReference type="PANTHER" id="PTHR43335">
    <property type="entry name" value="ABC TRANSPORTER, ATP-BINDING PROTEIN"/>
    <property type="match status" value="1"/>
</dbReference>
<dbReference type="OrthoDB" id="9809205at2"/>
<dbReference type="GO" id="GO:0005524">
    <property type="term" value="F:ATP binding"/>
    <property type="evidence" value="ECO:0007669"/>
    <property type="project" value="UniProtKB-KW"/>
</dbReference>
<protein>
    <submittedName>
        <fullName evidence="6">ATP-binding cassette domain-containing protein</fullName>
    </submittedName>
</protein>
<dbReference type="PANTHER" id="PTHR43335:SF4">
    <property type="entry name" value="ABC TRANSPORTER, ATP-BINDING PROTEIN"/>
    <property type="match status" value="1"/>
</dbReference>
<dbReference type="SUPFAM" id="SSF52540">
    <property type="entry name" value="P-loop containing nucleoside triphosphate hydrolases"/>
    <property type="match status" value="1"/>
</dbReference>
<comment type="caution">
    <text evidence="6">The sequence shown here is derived from an EMBL/GenBank/DDBJ whole genome shotgun (WGS) entry which is preliminary data.</text>
</comment>
<evidence type="ECO:0000313" key="6">
    <source>
        <dbReference type="EMBL" id="RDU24512.1"/>
    </source>
</evidence>
<gene>
    <name evidence="6" type="ORF">DWV06_03345</name>
</gene>
<reference evidence="6 7" key="1">
    <citation type="submission" date="2018-07" db="EMBL/GenBank/DDBJ databases">
        <title>Anaerosacharophilus polymeroproducens gen. nov. sp. nov., an anaerobic bacterium isolated from salt field.</title>
        <authorList>
            <person name="Kim W."/>
            <person name="Yang S.-H."/>
            <person name="Oh J."/>
            <person name="Lee J.-H."/>
            <person name="Kwon K.K."/>
        </authorList>
    </citation>
    <scope>NUCLEOTIDE SEQUENCE [LARGE SCALE GENOMIC DNA]</scope>
    <source>
        <strain evidence="6 7">MCWD5</strain>
    </source>
</reference>
<keyword evidence="2" id="KW-0813">Transport</keyword>
<dbReference type="Proteomes" id="UP000255036">
    <property type="component" value="Unassembled WGS sequence"/>
</dbReference>
<accession>A0A371AYD7</accession>
<evidence type="ECO:0000256" key="4">
    <source>
        <dbReference type="ARBA" id="ARBA00022840"/>
    </source>
</evidence>
<dbReference type="SMART" id="SM00382">
    <property type="entry name" value="AAA"/>
    <property type="match status" value="1"/>
</dbReference>
<dbReference type="Pfam" id="PF00005">
    <property type="entry name" value="ABC_tran"/>
    <property type="match status" value="1"/>
</dbReference>
<keyword evidence="7" id="KW-1185">Reference proteome</keyword>
<evidence type="ECO:0000313" key="7">
    <source>
        <dbReference type="Proteomes" id="UP000255036"/>
    </source>
</evidence>
<organism evidence="6 7">
    <name type="scientific">Anaerosacchariphilus polymeriproducens</name>
    <dbReference type="NCBI Taxonomy" id="1812858"/>
    <lineage>
        <taxon>Bacteria</taxon>
        <taxon>Bacillati</taxon>
        <taxon>Bacillota</taxon>
        <taxon>Clostridia</taxon>
        <taxon>Lachnospirales</taxon>
        <taxon>Lachnospiraceae</taxon>
        <taxon>Anaerosacchariphilus</taxon>
    </lineage>
</organism>
<dbReference type="GO" id="GO:0016887">
    <property type="term" value="F:ATP hydrolysis activity"/>
    <property type="evidence" value="ECO:0007669"/>
    <property type="project" value="InterPro"/>
</dbReference>
<keyword evidence="3" id="KW-0547">Nucleotide-binding</keyword>
<dbReference type="InterPro" id="IPR003439">
    <property type="entry name" value="ABC_transporter-like_ATP-bd"/>
</dbReference>